<dbReference type="GO" id="GO:0016787">
    <property type="term" value="F:hydrolase activity"/>
    <property type="evidence" value="ECO:0007669"/>
    <property type="project" value="UniProtKB-KW"/>
</dbReference>
<evidence type="ECO:0000259" key="3">
    <source>
        <dbReference type="Pfam" id="PF07859"/>
    </source>
</evidence>
<dbReference type="RefSeq" id="WP_005065858.1">
    <property type="nucleotide sequence ID" value="NZ_AP022621.1"/>
</dbReference>
<accession>A0A0U0ZRE9</accession>
<dbReference type="PROSITE" id="PS01174">
    <property type="entry name" value="LIPASE_GDXG_SER"/>
    <property type="match status" value="1"/>
</dbReference>
<keyword evidence="2 4" id="KW-0378">Hydrolase</keyword>
<dbReference type="InterPro" id="IPR013094">
    <property type="entry name" value="AB_hydrolase_3"/>
</dbReference>
<name>A0A0U0ZRE9_9MYCO</name>
<dbReference type="InterPro" id="IPR029058">
    <property type="entry name" value="AB_hydrolase_fold"/>
</dbReference>
<dbReference type="SUPFAM" id="SSF53474">
    <property type="entry name" value="alpha/beta-Hydrolases"/>
    <property type="match status" value="1"/>
</dbReference>
<dbReference type="InterPro" id="IPR033140">
    <property type="entry name" value="Lipase_GDXG_put_SER_AS"/>
</dbReference>
<evidence type="ECO:0000313" key="4">
    <source>
        <dbReference type="EMBL" id="CPV62451.1"/>
    </source>
</evidence>
<comment type="similarity">
    <text evidence="1">Belongs to the 'GDXG' lipolytic enzyme family.</text>
</comment>
<proteinExistence type="inferred from homology"/>
<dbReference type="EC" id="3.1.1.83" evidence="4"/>
<organism evidence="4 5">
    <name type="scientific">Mycobacteroides abscessus</name>
    <dbReference type="NCBI Taxonomy" id="36809"/>
    <lineage>
        <taxon>Bacteria</taxon>
        <taxon>Bacillati</taxon>
        <taxon>Actinomycetota</taxon>
        <taxon>Actinomycetes</taxon>
        <taxon>Mycobacteriales</taxon>
        <taxon>Mycobacteriaceae</taxon>
        <taxon>Mycobacteroides</taxon>
    </lineage>
</organism>
<evidence type="ECO:0000313" key="5">
    <source>
        <dbReference type="Proteomes" id="UP000045782"/>
    </source>
</evidence>
<dbReference type="Gene3D" id="3.40.50.1820">
    <property type="entry name" value="alpha/beta hydrolase"/>
    <property type="match status" value="1"/>
</dbReference>
<dbReference type="AlphaFoldDB" id="A0A0U0ZRE9"/>
<feature type="domain" description="Alpha/beta hydrolase fold-3" evidence="3">
    <location>
        <begin position="117"/>
        <end position="318"/>
    </location>
</feature>
<protein>
    <submittedName>
        <fullName evidence="4">Putative lipase/esterase</fullName>
        <ecNumber evidence="4">3.1.1.83</ecNumber>
    </submittedName>
</protein>
<gene>
    <name evidence="4" type="primary">mlhB_4</name>
    <name evidence="4" type="ORF">ERS075579_03456</name>
</gene>
<sequence>MTSARHAADSRLAAVTYAGPEWMGKANWHSVAETYLFKALGKPGLYALTRLMLAVNRRFPDVLLNRRYDGLERLMGWVPGVSGTRTERVQLPNCPAEWTWNVKNESASSASSDAPVVIYFHGSAFIALGINSHRPLVSHIARDSGARALSVGYRLCPRNLVEDAIADGVDAYRYVLSQGVDPDNIVLAGDSAGGFLAAMTAIAVRDQGLTPPAGCVLISAATSNDMEPKYAVGKRVGDAMFPVDFLRMINDVFLLRNGAREPGACPVDADLTGLGPFLLQVGSQEALRPDSELLAERLVAAGVPVRLQIFDRAIHVFQVFAMTNPDARRAVAEITDFIKVLPGLAKARQRPGEMAAGLGS</sequence>
<dbReference type="Proteomes" id="UP000045782">
    <property type="component" value="Unassembled WGS sequence"/>
</dbReference>
<dbReference type="PANTHER" id="PTHR48081">
    <property type="entry name" value="AB HYDROLASE SUPERFAMILY PROTEIN C4A8.06C"/>
    <property type="match status" value="1"/>
</dbReference>
<reference evidence="4 5" key="1">
    <citation type="submission" date="2015-03" db="EMBL/GenBank/DDBJ databases">
        <authorList>
            <person name="Murphy D."/>
        </authorList>
    </citation>
    <scope>NUCLEOTIDE SEQUENCE [LARGE SCALE GENOMIC DNA]</scope>
    <source>
        <strain evidence="4 5">PAP088</strain>
    </source>
</reference>
<dbReference type="PANTHER" id="PTHR48081:SF8">
    <property type="entry name" value="ALPHA_BETA HYDROLASE FOLD-3 DOMAIN-CONTAINING PROTEIN-RELATED"/>
    <property type="match status" value="1"/>
</dbReference>
<evidence type="ECO:0000256" key="1">
    <source>
        <dbReference type="ARBA" id="ARBA00010515"/>
    </source>
</evidence>
<dbReference type="EMBL" id="CSWP01000007">
    <property type="protein sequence ID" value="CPV62451.1"/>
    <property type="molecule type" value="Genomic_DNA"/>
</dbReference>
<evidence type="ECO:0000256" key="2">
    <source>
        <dbReference type="ARBA" id="ARBA00022801"/>
    </source>
</evidence>
<dbReference type="InterPro" id="IPR050300">
    <property type="entry name" value="GDXG_lipolytic_enzyme"/>
</dbReference>
<dbReference type="Pfam" id="PF07859">
    <property type="entry name" value="Abhydrolase_3"/>
    <property type="match status" value="1"/>
</dbReference>